<keyword evidence="12" id="KW-1185">Reference proteome</keyword>
<comment type="pathway">
    <text evidence="1">Amino-acid biosynthesis; L-histidine biosynthesis; L-histidine from 5-phospho-alpha-D-ribose 1-diphosphate: step 7/9.</text>
</comment>
<protein>
    <recommendedName>
        <fullName evidence="3">histidinol-phosphate transaminase</fullName>
        <ecNumber evidence="3">2.6.1.9</ecNumber>
    </recommendedName>
</protein>
<evidence type="ECO:0000256" key="4">
    <source>
        <dbReference type="ARBA" id="ARBA00022576"/>
    </source>
</evidence>
<dbReference type="InterPro" id="IPR050106">
    <property type="entry name" value="HistidinolP_aminotransfase"/>
</dbReference>
<proteinExistence type="inferred from homology"/>
<evidence type="ECO:0000256" key="2">
    <source>
        <dbReference type="ARBA" id="ARBA00007970"/>
    </source>
</evidence>
<dbReference type="Pfam" id="PF00155">
    <property type="entry name" value="Aminotran_1_2"/>
    <property type="match status" value="1"/>
</dbReference>
<dbReference type="Gene3D" id="3.90.1150.10">
    <property type="entry name" value="Aspartate Aminotransferase, domain 1"/>
    <property type="match status" value="2"/>
</dbReference>
<dbReference type="RefSeq" id="WP_241659331.1">
    <property type="nucleotide sequence ID" value="NZ_QPJU01000001.1"/>
</dbReference>
<feature type="domain" description="Aminotransferase class I/classII large" evidence="10">
    <location>
        <begin position="261"/>
        <end position="410"/>
    </location>
</feature>
<keyword evidence="4 11" id="KW-0032">Aminotransferase</keyword>
<keyword evidence="6 11" id="KW-0808">Transferase</keyword>
<dbReference type="InterPro" id="IPR004839">
    <property type="entry name" value="Aminotransferase_I/II_large"/>
</dbReference>
<evidence type="ECO:0000256" key="9">
    <source>
        <dbReference type="ARBA" id="ARBA00047481"/>
    </source>
</evidence>
<comment type="caution">
    <text evidence="11">The sequence shown here is derived from an EMBL/GenBank/DDBJ whole genome shotgun (WGS) entry which is preliminary data.</text>
</comment>
<dbReference type="EMBL" id="QPJU01000001">
    <property type="protein sequence ID" value="RCX11605.1"/>
    <property type="molecule type" value="Genomic_DNA"/>
</dbReference>
<dbReference type="SUPFAM" id="SSF53383">
    <property type="entry name" value="PLP-dependent transferases"/>
    <property type="match status" value="1"/>
</dbReference>
<sequence>MALNVASNSGNASNGARVHGGPDAQGVAAHDFSTNANACGPCPLALAAVQQADAAHYPDPAYTALRAQLAALHGVAPARIVIAASASEFIYRITAWAAHTLPPGTRTVALPPHGYGDYAHAARAWGLRVVHAVHEVGDAGDAGDASVPGLHWACEPGSPLGQADAALVAWRMAAMQGGMQRDVAVDRVVDGFGDRSVDGLVHKAMERPREGVRERLRDEPCEEPYNEPVGAPATVRVLDCAYAPLRLSGQPSLDAAALDAVWRLYSPNKALGLTGVRAAYAIAPAGGQEAMVAQMVVQLEALAPSWPLGAHGVALLAAWTQPAVHAWLQESLHTLRRWKARQTALLRAQGWQVLESEAPFFCARPPVADVPALCAQLRRHGVRLRDCSSFGLPGLVRLGVRAPASQDALLRAWEEMGVRQESAHPVEHAATAACAPDARRRDCQPGACRTLGVESENAPQQAGWVTPQPTYLR</sequence>
<gene>
    <name evidence="11" type="ORF">DFR45_101129</name>
</gene>
<evidence type="ECO:0000256" key="5">
    <source>
        <dbReference type="ARBA" id="ARBA00022605"/>
    </source>
</evidence>
<evidence type="ECO:0000259" key="10">
    <source>
        <dbReference type="Pfam" id="PF00155"/>
    </source>
</evidence>
<keyword evidence="8" id="KW-0368">Histidine biosynthesis</keyword>
<dbReference type="Gene3D" id="3.40.640.10">
    <property type="entry name" value="Type I PLP-dependent aspartate aminotransferase-like (Major domain)"/>
    <property type="match status" value="2"/>
</dbReference>
<dbReference type="InterPro" id="IPR015422">
    <property type="entry name" value="PyrdxlP-dep_Trfase_small"/>
</dbReference>
<dbReference type="InterPro" id="IPR015421">
    <property type="entry name" value="PyrdxlP-dep_Trfase_major"/>
</dbReference>
<keyword evidence="7" id="KW-0663">Pyridoxal phosphate</keyword>
<dbReference type="PANTHER" id="PTHR43643">
    <property type="entry name" value="HISTIDINOL-PHOSPHATE AMINOTRANSFERASE 2"/>
    <property type="match status" value="1"/>
</dbReference>
<evidence type="ECO:0000256" key="8">
    <source>
        <dbReference type="ARBA" id="ARBA00023102"/>
    </source>
</evidence>
<dbReference type="Proteomes" id="UP000252174">
    <property type="component" value="Unassembled WGS sequence"/>
</dbReference>
<dbReference type="EC" id="2.6.1.9" evidence="3"/>
<evidence type="ECO:0000313" key="12">
    <source>
        <dbReference type="Proteomes" id="UP000252174"/>
    </source>
</evidence>
<reference evidence="11 12" key="1">
    <citation type="submission" date="2018-07" db="EMBL/GenBank/DDBJ databases">
        <title>Genomic Encyclopedia of Type Strains, Phase IV (KMG-IV): sequencing the most valuable type-strain genomes for metagenomic binning, comparative biology and taxonomic classification.</title>
        <authorList>
            <person name="Goeker M."/>
        </authorList>
    </citation>
    <scope>NUCLEOTIDE SEQUENCE [LARGE SCALE GENOMIC DNA]</scope>
    <source>
        <strain evidence="11 12">DSM 100911</strain>
    </source>
</reference>
<evidence type="ECO:0000256" key="1">
    <source>
        <dbReference type="ARBA" id="ARBA00005011"/>
    </source>
</evidence>
<evidence type="ECO:0000256" key="7">
    <source>
        <dbReference type="ARBA" id="ARBA00022898"/>
    </source>
</evidence>
<comment type="similarity">
    <text evidence="2">Belongs to the class-II pyridoxal-phosphate-dependent aminotransferase family. Histidinol-phosphate aminotransferase subfamily.</text>
</comment>
<dbReference type="GO" id="GO:0000105">
    <property type="term" value="P:L-histidine biosynthetic process"/>
    <property type="evidence" value="ECO:0007669"/>
    <property type="project" value="UniProtKB-KW"/>
</dbReference>
<evidence type="ECO:0000256" key="6">
    <source>
        <dbReference type="ARBA" id="ARBA00022679"/>
    </source>
</evidence>
<evidence type="ECO:0000313" key="11">
    <source>
        <dbReference type="EMBL" id="RCX11605.1"/>
    </source>
</evidence>
<comment type="catalytic activity">
    <reaction evidence="9">
        <text>L-histidinol phosphate + 2-oxoglutarate = 3-(imidazol-4-yl)-2-oxopropyl phosphate + L-glutamate</text>
        <dbReference type="Rhea" id="RHEA:23744"/>
        <dbReference type="ChEBI" id="CHEBI:16810"/>
        <dbReference type="ChEBI" id="CHEBI:29985"/>
        <dbReference type="ChEBI" id="CHEBI:57766"/>
        <dbReference type="ChEBI" id="CHEBI:57980"/>
        <dbReference type="EC" id="2.6.1.9"/>
    </reaction>
</comment>
<dbReference type="InterPro" id="IPR015424">
    <property type="entry name" value="PyrdxlP-dep_Trfase"/>
</dbReference>
<evidence type="ECO:0000256" key="3">
    <source>
        <dbReference type="ARBA" id="ARBA00012748"/>
    </source>
</evidence>
<dbReference type="AlphaFoldDB" id="A0A369AR72"/>
<dbReference type="GO" id="GO:0030170">
    <property type="term" value="F:pyridoxal phosphate binding"/>
    <property type="evidence" value="ECO:0007669"/>
    <property type="project" value="InterPro"/>
</dbReference>
<organism evidence="11 12">
    <name type="scientific">Extensimonas vulgaris</name>
    <dbReference type="NCBI Taxonomy" id="1031594"/>
    <lineage>
        <taxon>Bacteria</taxon>
        <taxon>Pseudomonadati</taxon>
        <taxon>Pseudomonadota</taxon>
        <taxon>Betaproteobacteria</taxon>
        <taxon>Burkholderiales</taxon>
        <taxon>Comamonadaceae</taxon>
        <taxon>Extensimonas</taxon>
    </lineage>
</organism>
<dbReference type="PANTHER" id="PTHR43643:SF6">
    <property type="entry name" value="HISTIDINOL-PHOSPHATE AMINOTRANSFERASE"/>
    <property type="match status" value="1"/>
</dbReference>
<keyword evidence="5" id="KW-0028">Amino-acid biosynthesis</keyword>
<name>A0A369AR72_9BURK</name>
<dbReference type="GO" id="GO:0004400">
    <property type="term" value="F:histidinol-phosphate transaminase activity"/>
    <property type="evidence" value="ECO:0007669"/>
    <property type="project" value="UniProtKB-EC"/>
</dbReference>
<accession>A0A369AR72</accession>